<dbReference type="AlphaFoldDB" id="A0A4Y7JRG7"/>
<organism evidence="1 2">
    <name type="scientific">Papaver somniferum</name>
    <name type="common">Opium poppy</name>
    <dbReference type="NCBI Taxonomy" id="3469"/>
    <lineage>
        <taxon>Eukaryota</taxon>
        <taxon>Viridiplantae</taxon>
        <taxon>Streptophyta</taxon>
        <taxon>Embryophyta</taxon>
        <taxon>Tracheophyta</taxon>
        <taxon>Spermatophyta</taxon>
        <taxon>Magnoliopsida</taxon>
        <taxon>Ranunculales</taxon>
        <taxon>Papaveraceae</taxon>
        <taxon>Papaveroideae</taxon>
        <taxon>Papaver</taxon>
    </lineage>
</organism>
<dbReference type="Gramene" id="RZC62622">
    <property type="protein sequence ID" value="RZC62622"/>
    <property type="gene ID" value="C5167_024379"/>
</dbReference>
<reference evidence="1 2" key="1">
    <citation type="journal article" date="2018" name="Science">
        <title>The opium poppy genome and morphinan production.</title>
        <authorList>
            <person name="Guo L."/>
            <person name="Winzer T."/>
            <person name="Yang X."/>
            <person name="Li Y."/>
            <person name="Ning Z."/>
            <person name="He Z."/>
            <person name="Teodor R."/>
            <person name="Lu Y."/>
            <person name="Bowser T.A."/>
            <person name="Graham I.A."/>
            <person name="Ye K."/>
        </authorList>
    </citation>
    <scope>NUCLEOTIDE SEQUENCE [LARGE SCALE GENOMIC DNA]</scope>
    <source>
        <strain evidence="2">cv. HN1</strain>
        <tissue evidence="1">Leaves</tissue>
    </source>
</reference>
<keyword evidence="2" id="KW-1185">Reference proteome</keyword>
<protein>
    <submittedName>
        <fullName evidence="1">Uncharacterized protein</fullName>
    </submittedName>
</protein>
<accession>A0A4Y7JRG7</accession>
<gene>
    <name evidence="1" type="ORF">C5167_024379</name>
</gene>
<name>A0A4Y7JRG7_PAPSO</name>
<dbReference type="Proteomes" id="UP000316621">
    <property type="component" value="Chromosome 5"/>
</dbReference>
<dbReference type="EMBL" id="CM010719">
    <property type="protein sequence ID" value="RZC62622.1"/>
    <property type="molecule type" value="Genomic_DNA"/>
</dbReference>
<evidence type="ECO:0000313" key="2">
    <source>
        <dbReference type="Proteomes" id="UP000316621"/>
    </source>
</evidence>
<sequence length="81" mass="9144">MVLLKLCDGNNELTLDNAGNFFNDNPTSDKSKVAMIVITFERGSCKYYISAHGLDLWKLRSSKEKLLIRENGPGNQQQRTP</sequence>
<proteinExistence type="predicted"/>
<evidence type="ECO:0000313" key="1">
    <source>
        <dbReference type="EMBL" id="RZC62622.1"/>
    </source>
</evidence>